<dbReference type="Proteomes" id="UP000248729">
    <property type="component" value="Unassembled WGS sequence"/>
</dbReference>
<dbReference type="EMBL" id="QLTR01000014">
    <property type="protein sequence ID" value="RAS62650.1"/>
    <property type="molecule type" value="Genomic_DNA"/>
</dbReference>
<sequence>MKNNQRETIKKAIDVVGTQNDLAKAIGVSQQMISKLLNNPEFPISSKTAVAIEQATNGKVTRKDLRPDERLKND</sequence>
<dbReference type="Pfam" id="PF15943">
    <property type="entry name" value="YdaS_toxin"/>
    <property type="match status" value="1"/>
</dbReference>
<dbReference type="CDD" id="cd00093">
    <property type="entry name" value="HTH_XRE"/>
    <property type="match status" value="1"/>
</dbReference>
<evidence type="ECO:0000313" key="3">
    <source>
        <dbReference type="Proteomes" id="UP000248729"/>
    </source>
</evidence>
<gene>
    <name evidence="2" type="ORF">DET48_11444</name>
</gene>
<dbReference type="AlphaFoldDB" id="A0A329EA48"/>
<dbReference type="RefSeq" id="WP_112404094.1">
    <property type="nucleotide sequence ID" value="NZ_QLTR01000014.1"/>
</dbReference>
<dbReference type="InterPro" id="IPR010982">
    <property type="entry name" value="Lambda_DNA-bd_dom_sf"/>
</dbReference>
<dbReference type="SUPFAM" id="SSF47413">
    <property type="entry name" value="lambda repressor-like DNA-binding domains"/>
    <property type="match status" value="1"/>
</dbReference>
<dbReference type="InterPro" id="IPR031856">
    <property type="entry name" value="YdaS_toxin-like"/>
</dbReference>
<comment type="caution">
    <text evidence="2">The sequence shown here is derived from an EMBL/GenBank/DDBJ whole genome shotgun (WGS) entry which is preliminary data.</text>
</comment>
<reference evidence="2 3" key="1">
    <citation type="submission" date="2018-06" db="EMBL/GenBank/DDBJ databases">
        <title>Freshwater and sediment microbial communities from various areas in North America, analyzing microbe dynamics in response to fracking.</title>
        <authorList>
            <person name="Lamendella R."/>
        </authorList>
    </citation>
    <scope>NUCLEOTIDE SEQUENCE [LARGE SCALE GENOMIC DNA]</scope>
    <source>
        <strain evidence="2 3">99A</strain>
    </source>
</reference>
<evidence type="ECO:0000259" key="1">
    <source>
        <dbReference type="PROSITE" id="PS50943"/>
    </source>
</evidence>
<accession>A0A329EA48</accession>
<feature type="domain" description="HTH cro/C1-type" evidence="1">
    <location>
        <begin position="18"/>
        <end position="65"/>
    </location>
</feature>
<dbReference type="InterPro" id="IPR001387">
    <property type="entry name" value="Cro/C1-type_HTH"/>
</dbReference>
<protein>
    <submittedName>
        <fullName evidence="2">YdaS antitoxin of YdaST toxin-antitoxin system</fullName>
    </submittedName>
</protein>
<dbReference type="PROSITE" id="PS50943">
    <property type="entry name" value="HTH_CROC1"/>
    <property type="match status" value="1"/>
</dbReference>
<organism evidence="2 3">
    <name type="scientific">Vibrio diazotrophicus</name>
    <dbReference type="NCBI Taxonomy" id="685"/>
    <lineage>
        <taxon>Bacteria</taxon>
        <taxon>Pseudomonadati</taxon>
        <taxon>Pseudomonadota</taxon>
        <taxon>Gammaproteobacteria</taxon>
        <taxon>Vibrionales</taxon>
        <taxon>Vibrionaceae</taxon>
        <taxon>Vibrio</taxon>
    </lineage>
</organism>
<dbReference type="Gene3D" id="1.10.260.40">
    <property type="entry name" value="lambda repressor-like DNA-binding domains"/>
    <property type="match status" value="1"/>
</dbReference>
<dbReference type="GO" id="GO:0003677">
    <property type="term" value="F:DNA binding"/>
    <property type="evidence" value="ECO:0007669"/>
    <property type="project" value="InterPro"/>
</dbReference>
<name>A0A329EA48_VIBDI</name>
<proteinExistence type="predicted"/>
<evidence type="ECO:0000313" key="2">
    <source>
        <dbReference type="EMBL" id="RAS62650.1"/>
    </source>
</evidence>